<dbReference type="OrthoDB" id="3149711at2759"/>
<gene>
    <name evidence="1" type="ORF">BDP27DRAFT_1414734</name>
</gene>
<comment type="caution">
    <text evidence="1">The sequence shown here is derived from an EMBL/GenBank/DDBJ whole genome shotgun (WGS) entry which is preliminary data.</text>
</comment>
<dbReference type="EMBL" id="JADNRY010000007">
    <property type="protein sequence ID" value="KAF9076199.1"/>
    <property type="molecule type" value="Genomic_DNA"/>
</dbReference>
<evidence type="ECO:0008006" key="3">
    <source>
        <dbReference type="Google" id="ProtNLM"/>
    </source>
</evidence>
<dbReference type="Proteomes" id="UP000772434">
    <property type="component" value="Unassembled WGS sequence"/>
</dbReference>
<dbReference type="AlphaFoldDB" id="A0A9P5Q0S3"/>
<name>A0A9P5Q0S3_9AGAR</name>
<accession>A0A9P5Q0S3</accession>
<protein>
    <recommendedName>
        <fullName evidence="3">Pentatricopeptide repeat protein</fullName>
    </recommendedName>
</protein>
<evidence type="ECO:0000313" key="2">
    <source>
        <dbReference type="Proteomes" id="UP000772434"/>
    </source>
</evidence>
<sequence>MLSRGWSRFLGHAPQSQSQSISFLSILQNAAGQAWLRRATGKPCHSSTVAHGDTLRSVTEAVVAPITCRSFRGNTHPTNKSQTRVDRALRRKQKKNLRHFPLELITEADVKFTEPGQATDASIPKIDDEELGTCCIWGDPSMARWPAQRRTLPRATSRVILYRNLTRLLYRTPPITLPQLMDYHDIHPEAQSTRSYNLLISMAIRTASFGSVQLLLENMAAANISHNLETHKLVIRWQIRIGEWDAAWQILTSPPVVSSLQSINEGNDSPCWPDFLWLEFFGSLKRRSLRRKGVIVQEQDDPFILYSQRFLQLMEDRPFFSPTHAKPRIIHSIAYVLLQINQPQQALQLVKTYFSHLPANLSPEFPMNCLDIIHIFIISHKRGGVKKFHEHRSILLSLLALHPSFKPTSTTLFLLLGSLRGVVRSGVLASECLASFKRKWGPEIEDYRVRLRIASLALKQGRLDISRKMLTPKAQNEGAVQRSLGRRKGRPRFKDIFRGIGKLKQLSIRLKRRMKRLKRKRSYPNKIPLS</sequence>
<evidence type="ECO:0000313" key="1">
    <source>
        <dbReference type="EMBL" id="KAF9076199.1"/>
    </source>
</evidence>
<keyword evidence="2" id="KW-1185">Reference proteome</keyword>
<reference evidence="1" key="1">
    <citation type="submission" date="2020-11" db="EMBL/GenBank/DDBJ databases">
        <authorList>
            <consortium name="DOE Joint Genome Institute"/>
            <person name="Ahrendt S."/>
            <person name="Riley R."/>
            <person name="Andreopoulos W."/>
            <person name="Labutti K."/>
            <person name="Pangilinan J."/>
            <person name="Ruiz-Duenas F.J."/>
            <person name="Barrasa J.M."/>
            <person name="Sanchez-Garcia M."/>
            <person name="Camarero S."/>
            <person name="Miyauchi S."/>
            <person name="Serrano A."/>
            <person name="Linde D."/>
            <person name="Babiker R."/>
            <person name="Drula E."/>
            <person name="Ayuso-Fernandez I."/>
            <person name="Pacheco R."/>
            <person name="Padilla G."/>
            <person name="Ferreira P."/>
            <person name="Barriuso J."/>
            <person name="Kellner H."/>
            <person name="Castanera R."/>
            <person name="Alfaro M."/>
            <person name="Ramirez L."/>
            <person name="Pisabarro A.G."/>
            <person name="Kuo A."/>
            <person name="Tritt A."/>
            <person name="Lipzen A."/>
            <person name="He G."/>
            <person name="Yan M."/>
            <person name="Ng V."/>
            <person name="Cullen D."/>
            <person name="Martin F."/>
            <person name="Rosso M.-N."/>
            <person name="Henrissat B."/>
            <person name="Hibbett D."/>
            <person name="Martinez A.T."/>
            <person name="Grigoriev I.V."/>
        </authorList>
    </citation>
    <scope>NUCLEOTIDE SEQUENCE</scope>
    <source>
        <strain evidence="1">AH 40177</strain>
    </source>
</reference>
<organism evidence="1 2">
    <name type="scientific">Rhodocollybia butyracea</name>
    <dbReference type="NCBI Taxonomy" id="206335"/>
    <lineage>
        <taxon>Eukaryota</taxon>
        <taxon>Fungi</taxon>
        <taxon>Dikarya</taxon>
        <taxon>Basidiomycota</taxon>
        <taxon>Agaricomycotina</taxon>
        <taxon>Agaricomycetes</taxon>
        <taxon>Agaricomycetidae</taxon>
        <taxon>Agaricales</taxon>
        <taxon>Marasmiineae</taxon>
        <taxon>Omphalotaceae</taxon>
        <taxon>Rhodocollybia</taxon>
    </lineage>
</organism>
<proteinExistence type="predicted"/>